<organism evidence="2 3">
    <name type="scientific">Gigaspora margarita</name>
    <dbReference type="NCBI Taxonomy" id="4874"/>
    <lineage>
        <taxon>Eukaryota</taxon>
        <taxon>Fungi</taxon>
        <taxon>Fungi incertae sedis</taxon>
        <taxon>Mucoromycota</taxon>
        <taxon>Glomeromycotina</taxon>
        <taxon>Glomeromycetes</taxon>
        <taxon>Diversisporales</taxon>
        <taxon>Gigasporaceae</taxon>
        <taxon>Gigaspora</taxon>
    </lineage>
</organism>
<evidence type="ECO:0000313" key="3">
    <source>
        <dbReference type="Proteomes" id="UP000439903"/>
    </source>
</evidence>
<comment type="caution">
    <text evidence="2">The sequence shown here is derived from an EMBL/GenBank/DDBJ whole genome shotgun (WGS) entry which is preliminary data.</text>
</comment>
<evidence type="ECO:0000313" key="2">
    <source>
        <dbReference type="EMBL" id="KAF0541357.1"/>
    </source>
</evidence>
<gene>
    <name evidence="2" type="ORF">F8M41_005519</name>
</gene>
<feature type="coiled-coil region" evidence="1">
    <location>
        <begin position="26"/>
        <end position="53"/>
    </location>
</feature>
<reference evidence="2 3" key="1">
    <citation type="journal article" date="2019" name="Environ. Microbiol.">
        <title>At the nexus of three kingdoms: the genome of the mycorrhizal fungus Gigaspora margarita provides insights into plant, endobacterial and fungal interactions.</title>
        <authorList>
            <person name="Venice F."/>
            <person name="Ghignone S."/>
            <person name="Salvioli di Fossalunga A."/>
            <person name="Amselem J."/>
            <person name="Novero M."/>
            <person name="Xianan X."/>
            <person name="Sedzielewska Toro K."/>
            <person name="Morin E."/>
            <person name="Lipzen A."/>
            <person name="Grigoriev I.V."/>
            <person name="Henrissat B."/>
            <person name="Martin F.M."/>
            <person name="Bonfante P."/>
        </authorList>
    </citation>
    <scope>NUCLEOTIDE SEQUENCE [LARGE SCALE GENOMIC DNA]</scope>
    <source>
        <strain evidence="2 3">BEG34</strain>
    </source>
</reference>
<dbReference type="OrthoDB" id="2478691at2759"/>
<name>A0A8H4ERJ6_GIGMA</name>
<dbReference type="Proteomes" id="UP000439903">
    <property type="component" value="Unassembled WGS sequence"/>
</dbReference>
<sequence>MGAVKAFCTCNVCQVRAIELQNARKRQLEIEKNVNYENTVQEEQENKNDLELIELSNLSNHIVELINPSDDNLGNTSLFNF</sequence>
<proteinExistence type="predicted"/>
<keyword evidence="3" id="KW-1185">Reference proteome</keyword>
<dbReference type="EMBL" id="WTPW01000153">
    <property type="protein sequence ID" value="KAF0541357.1"/>
    <property type="molecule type" value="Genomic_DNA"/>
</dbReference>
<evidence type="ECO:0000256" key="1">
    <source>
        <dbReference type="SAM" id="Coils"/>
    </source>
</evidence>
<dbReference type="AlphaFoldDB" id="A0A8H4ERJ6"/>
<protein>
    <submittedName>
        <fullName evidence="2">Uncharacterized protein</fullName>
    </submittedName>
</protein>
<accession>A0A8H4ERJ6</accession>
<keyword evidence="1" id="KW-0175">Coiled coil</keyword>